<dbReference type="PaxDb" id="55529-EKX51672"/>
<accession>L1JTA2</accession>
<evidence type="ECO:0000313" key="3">
    <source>
        <dbReference type="EnsemblProtists" id="EKX51672"/>
    </source>
</evidence>
<reference evidence="4" key="2">
    <citation type="submission" date="2012-11" db="EMBL/GenBank/DDBJ databases">
        <authorList>
            <person name="Kuo A."/>
            <person name="Curtis B.A."/>
            <person name="Tanifuji G."/>
            <person name="Burki F."/>
            <person name="Gruber A."/>
            <person name="Irimia M."/>
            <person name="Maruyama S."/>
            <person name="Arias M.C."/>
            <person name="Ball S.G."/>
            <person name="Gile G.H."/>
            <person name="Hirakawa Y."/>
            <person name="Hopkins J.F."/>
            <person name="Rensing S.A."/>
            <person name="Schmutz J."/>
            <person name="Symeonidi A."/>
            <person name="Elias M."/>
            <person name="Eveleigh R.J."/>
            <person name="Herman E.K."/>
            <person name="Klute M.J."/>
            <person name="Nakayama T."/>
            <person name="Obornik M."/>
            <person name="Reyes-Prieto A."/>
            <person name="Armbrust E.V."/>
            <person name="Aves S.J."/>
            <person name="Beiko R.G."/>
            <person name="Coutinho P."/>
            <person name="Dacks J.B."/>
            <person name="Durnford D.G."/>
            <person name="Fast N.M."/>
            <person name="Green B.R."/>
            <person name="Grisdale C."/>
            <person name="Hempe F."/>
            <person name="Henrissat B."/>
            <person name="Hoppner M.P."/>
            <person name="Ishida K.-I."/>
            <person name="Kim E."/>
            <person name="Koreny L."/>
            <person name="Kroth P.G."/>
            <person name="Liu Y."/>
            <person name="Malik S.-B."/>
            <person name="Maier U.G."/>
            <person name="McRose D."/>
            <person name="Mock T."/>
            <person name="Neilson J.A."/>
            <person name="Onodera N.T."/>
            <person name="Poole A.M."/>
            <person name="Pritham E.J."/>
            <person name="Richards T.A."/>
            <person name="Rocap G."/>
            <person name="Roy S.W."/>
            <person name="Sarai C."/>
            <person name="Schaack S."/>
            <person name="Shirato S."/>
            <person name="Slamovits C.H."/>
            <person name="Spencer D.F."/>
            <person name="Suzuki S."/>
            <person name="Worden A.Z."/>
            <person name="Zauner S."/>
            <person name="Barry K."/>
            <person name="Bell C."/>
            <person name="Bharti A.K."/>
            <person name="Crow J.A."/>
            <person name="Grimwood J."/>
            <person name="Kramer R."/>
            <person name="Lindquist E."/>
            <person name="Lucas S."/>
            <person name="Salamov A."/>
            <person name="McFadden G.I."/>
            <person name="Lane C.E."/>
            <person name="Keeling P.J."/>
            <person name="Gray M.W."/>
            <person name="Grigoriev I.V."/>
            <person name="Archibald J.M."/>
        </authorList>
    </citation>
    <scope>NUCLEOTIDE SEQUENCE</scope>
    <source>
        <strain evidence="4">CCMP2712</strain>
    </source>
</reference>
<keyword evidence="1" id="KW-0175">Coiled coil</keyword>
<dbReference type="HOGENOM" id="CLU_1829007_0_0_1"/>
<dbReference type="KEGG" id="gtt:GUITHDRAFT_102936"/>
<dbReference type="RefSeq" id="XP_005838652.1">
    <property type="nucleotide sequence ID" value="XM_005838595.1"/>
</dbReference>
<dbReference type="Gene3D" id="1.20.5.190">
    <property type="match status" value="1"/>
</dbReference>
<proteinExistence type="predicted"/>
<dbReference type="AlphaFoldDB" id="L1JTA2"/>
<dbReference type="GeneID" id="17308356"/>
<gene>
    <name evidence="2" type="ORF">GUITHDRAFT_102936</name>
</gene>
<evidence type="ECO:0000313" key="2">
    <source>
        <dbReference type="EMBL" id="EKX51672.1"/>
    </source>
</evidence>
<sequence>MQEVINNHTWEFPHLKHTLKFKFDYPSPIASGTMKSDGLCELSEEFLESFLVDADPMVEVGLREVPFFLGYTPQRTVFSTIEDLRDEVRADISRLGTKIKEMKTEIKEMKTEIKEMKTEIKAIKGDVSEIKVLLQRLTSGA</sequence>
<dbReference type="EnsemblProtists" id="EKX51672">
    <property type="protein sequence ID" value="EKX51672"/>
    <property type="gene ID" value="GUITHDRAFT_102936"/>
</dbReference>
<reference evidence="3" key="3">
    <citation type="submission" date="2016-03" db="UniProtKB">
        <authorList>
            <consortium name="EnsemblProtists"/>
        </authorList>
    </citation>
    <scope>IDENTIFICATION</scope>
</reference>
<protein>
    <submittedName>
        <fullName evidence="2 3">Uncharacterized protein</fullName>
    </submittedName>
</protein>
<dbReference type="Proteomes" id="UP000011087">
    <property type="component" value="Unassembled WGS sequence"/>
</dbReference>
<feature type="coiled-coil region" evidence="1">
    <location>
        <begin position="85"/>
        <end position="126"/>
    </location>
</feature>
<evidence type="ECO:0000313" key="4">
    <source>
        <dbReference type="Proteomes" id="UP000011087"/>
    </source>
</evidence>
<keyword evidence="4" id="KW-1185">Reference proteome</keyword>
<reference evidence="2 4" key="1">
    <citation type="journal article" date="2012" name="Nature">
        <title>Algal genomes reveal evolutionary mosaicism and the fate of nucleomorphs.</title>
        <authorList>
            <consortium name="DOE Joint Genome Institute"/>
            <person name="Curtis B.A."/>
            <person name="Tanifuji G."/>
            <person name="Burki F."/>
            <person name="Gruber A."/>
            <person name="Irimia M."/>
            <person name="Maruyama S."/>
            <person name="Arias M.C."/>
            <person name="Ball S.G."/>
            <person name="Gile G.H."/>
            <person name="Hirakawa Y."/>
            <person name="Hopkins J.F."/>
            <person name="Kuo A."/>
            <person name="Rensing S.A."/>
            <person name="Schmutz J."/>
            <person name="Symeonidi A."/>
            <person name="Elias M."/>
            <person name="Eveleigh R.J."/>
            <person name="Herman E.K."/>
            <person name="Klute M.J."/>
            <person name="Nakayama T."/>
            <person name="Obornik M."/>
            <person name="Reyes-Prieto A."/>
            <person name="Armbrust E.V."/>
            <person name="Aves S.J."/>
            <person name="Beiko R.G."/>
            <person name="Coutinho P."/>
            <person name="Dacks J.B."/>
            <person name="Durnford D.G."/>
            <person name="Fast N.M."/>
            <person name="Green B.R."/>
            <person name="Grisdale C.J."/>
            <person name="Hempel F."/>
            <person name="Henrissat B."/>
            <person name="Hoppner M.P."/>
            <person name="Ishida K."/>
            <person name="Kim E."/>
            <person name="Koreny L."/>
            <person name="Kroth P.G."/>
            <person name="Liu Y."/>
            <person name="Malik S.B."/>
            <person name="Maier U.G."/>
            <person name="McRose D."/>
            <person name="Mock T."/>
            <person name="Neilson J.A."/>
            <person name="Onodera N.T."/>
            <person name="Poole A.M."/>
            <person name="Pritham E.J."/>
            <person name="Richards T.A."/>
            <person name="Rocap G."/>
            <person name="Roy S.W."/>
            <person name="Sarai C."/>
            <person name="Schaack S."/>
            <person name="Shirato S."/>
            <person name="Slamovits C.H."/>
            <person name="Spencer D.F."/>
            <person name="Suzuki S."/>
            <person name="Worden A.Z."/>
            <person name="Zauner S."/>
            <person name="Barry K."/>
            <person name="Bell C."/>
            <person name="Bharti A.K."/>
            <person name="Crow J.A."/>
            <person name="Grimwood J."/>
            <person name="Kramer R."/>
            <person name="Lindquist E."/>
            <person name="Lucas S."/>
            <person name="Salamov A."/>
            <person name="McFadden G.I."/>
            <person name="Lane C.E."/>
            <person name="Keeling P.J."/>
            <person name="Gray M.W."/>
            <person name="Grigoriev I.V."/>
            <person name="Archibald J.M."/>
        </authorList>
    </citation>
    <scope>NUCLEOTIDE SEQUENCE</scope>
    <source>
        <strain evidence="2 4">CCMP2712</strain>
    </source>
</reference>
<evidence type="ECO:0000256" key="1">
    <source>
        <dbReference type="SAM" id="Coils"/>
    </source>
</evidence>
<name>L1JTA2_GUITC</name>
<dbReference type="EMBL" id="JH992975">
    <property type="protein sequence ID" value="EKX51672.1"/>
    <property type="molecule type" value="Genomic_DNA"/>
</dbReference>
<dbReference type="SUPFAM" id="SSF58100">
    <property type="entry name" value="Bacterial hemolysins"/>
    <property type="match status" value="1"/>
</dbReference>
<organism evidence="2">
    <name type="scientific">Guillardia theta (strain CCMP2712)</name>
    <name type="common">Cryptophyte</name>
    <dbReference type="NCBI Taxonomy" id="905079"/>
    <lineage>
        <taxon>Eukaryota</taxon>
        <taxon>Cryptophyceae</taxon>
        <taxon>Pyrenomonadales</taxon>
        <taxon>Geminigeraceae</taxon>
        <taxon>Guillardia</taxon>
    </lineage>
</organism>